<sequence length="601" mass="67966">MKKIIAMMGFILLAIASVDAQQRVTITPAYPERGQTVTVTYDPSAPGSGIPASSTDITLVFSYSNFYNLPWRMKMRPQDGKWTASFVLADYTVFATFYLESGEAVDKPAKDQHYEVPVYKNKVPVENGYLYKAYSLSAQIGKSPLLADKQGALYKQELALYPGNYEAQLRLLTYEINKSTSPAQQLQLREQAHRVIAGRFNAAPGNSGNLNKVTMGYLIIGESTRLDSIRKVVMERYPESAPGRELNTAARAKGKDTTAQIAFFEKELQKETIDNRESFVEMHDKLFHYYAARKNSDKALYHARFLTSQQPDPYKATTWQEIAQTLLESGIVPDSARAYAQRALDSVHTYPVGVIRYFPETGYIYPYADDSTKQAVYRKASHRLHALLGLIDLQQHRLEDAGKHMELAVQADADKATLDDAAAFYRQTGNAEKLAMLAQFRKKIQLEKMLQQQISKPAPVLNSFVDMQGKPVSAASLRGKIIVIDFWATWCVPCMQEMPYLQELYDQYKNHPDVVFMITNSGARNTLADAQAWSEHKKYSFPVYYNTDPEIGEKFRFNIIPASYMINKKGDIRFTNIGFEGPEVLPRLQGQLELLLQESSK</sequence>
<dbReference type="PANTHER" id="PTHR42852:SF17">
    <property type="entry name" value="THIOREDOXIN-LIKE PROTEIN HI_1115"/>
    <property type="match status" value="1"/>
</dbReference>
<dbReference type="SUPFAM" id="SSF52833">
    <property type="entry name" value="Thioredoxin-like"/>
    <property type="match status" value="1"/>
</dbReference>
<organism evidence="6 7">
    <name type="scientific">Chitinophaga polysaccharea</name>
    <dbReference type="NCBI Taxonomy" id="1293035"/>
    <lineage>
        <taxon>Bacteria</taxon>
        <taxon>Pseudomonadati</taxon>
        <taxon>Bacteroidota</taxon>
        <taxon>Chitinophagia</taxon>
        <taxon>Chitinophagales</taxon>
        <taxon>Chitinophagaceae</taxon>
        <taxon>Chitinophaga</taxon>
    </lineage>
</organism>
<name>A0A561Q5R4_9BACT</name>
<keyword evidence="2" id="KW-0201">Cytochrome c-type biogenesis</keyword>
<dbReference type="CDD" id="cd02966">
    <property type="entry name" value="TlpA_like_family"/>
    <property type="match status" value="1"/>
</dbReference>
<dbReference type="GO" id="GO:0016853">
    <property type="term" value="F:isomerase activity"/>
    <property type="evidence" value="ECO:0007669"/>
    <property type="project" value="UniProtKB-KW"/>
</dbReference>
<dbReference type="Pfam" id="PF08534">
    <property type="entry name" value="Redoxin"/>
    <property type="match status" value="1"/>
</dbReference>
<evidence type="ECO:0000256" key="3">
    <source>
        <dbReference type="ARBA" id="ARBA00023284"/>
    </source>
</evidence>
<accession>A0A561Q5R4</accession>
<evidence type="ECO:0000313" key="7">
    <source>
        <dbReference type="Proteomes" id="UP000320811"/>
    </source>
</evidence>
<keyword evidence="4" id="KW-0732">Signal</keyword>
<keyword evidence="3" id="KW-0676">Redox-active center</keyword>
<dbReference type="GO" id="GO:0030313">
    <property type="term" value="C:cell envelope"/>
    <property type="evidence" value="ECO:0007669"/>
    <property type="project" value="UniProtKB-SubCell"/>
</dbReference>
<evidence type="ECO:0000256" key="4">
    <source>
        <dbReference type="SAM" id="SignalP"/>
    </source>
</evidence>
<feature type="chain" id="PRO_5022017158" evidence="4">
    <location>
        <begin position="21"/>
        <end position="601"/>
    </location>
</feature>
<dbReference type="InterPro" id="IPR013766">
    <property type="entry name" value="Thioredoxin_domain"/>
</dbReference>
<dbReference type="PROSITE" id="PS51352">
    <property type="entry name" value="THIOREDOXIN_2"/>
    <property type="match status" value="1"/>
</dbReference>
<comment type="caution">
    <text evidence="6">The sequence shown here is derived from an EMBL/GenBank/DDBJ whole genome shotgun (WGS) entry which is preliminary data.</text>
</comment>
<evidence type="ECO:0000259" key="5">
    <source>
        <dbReference type="PROSITE" id="PS51352"/>
    </source>
</evidence>
<dbReference type="GO" id="GO:0017004">
    <property type="term" value="P:cytochrome complex assembly"/>
    <property type="evidence" value="ECO:0007669"/>
    <property type="project" value="UniProtKB-KW"/>
</dbReference>
<dbReference type="InterPro" id="IPR036249">
    <property type="entry name" value="Thioredoxin-like_sf"/>
</dbReference>
<dbReference type="InterPro" id="IPR050553">
    <property type="entry name" value="Thioredoxin_ResA/DsbE_sf"/>
</dbReference>
<dbReference type="AlphaFoldDB" id="A0A561Q5R4"/>
<dbReference type="Gene3D" id="3.40.30.10">
    <property type="entry name" value="Glutaredoxin"/>
    <property type="match status" value="1"/>
</dbReference>
<comment type="subcellular location">
    <subcellularLocation>
        <location evidence="1">Cell envelope</location>
    </subcellularLocation>
</comment>
<dbReference type="EMBL" id="VIWO01000001">
    <property type="protein sequence ID" value="TWF45698.1"/>
    <property type="molecule type" value="Genomic_DNA"/>
</dbReference>
<keyword evidence="7" id="KW-1185">Reference proteome</keyword>
<dbReference type="PANTHER" id="PTHR42852">
    <property type="entry name" value="THIOL:DISULFIDE INTERCHANGE PROTEIN DSBE"/>
    <property type="match status" value="1"/>
</dbReference>
<reference evidence="6 7" key="1">
    <citation type="submission" date="2019-06" db="EMBL/GenBank/DDBJ databases">
        <title>Sorghum-associated microbial communities from plants grown in Nebraska, USA.</title>
        <authorList>
            <person name="Schachtman D."/>
        </authorList>
    </citation>
    <scope>NUCLEOTIDE SEQUENCE [LARGE SCALE GENOMIC DNA]</scope>
    <source>
        <strain evidence="6 7">1209</strain>
    </source>
</reference>
<feature type="domain" description="Thioredoxin" evidence="5">
    <location>
        <begin position="452"/>
        <end position="597"/>
    </location>
</feature>
<evidence type="ECO:0000313" key="6">
    <source>
        <dbReference type="EMBL" id="TWF45698.1"/>
    </source>
</evidence>
<dbReference type="Proteomes" id="UP000320811">
    <property type="component" value="Unassembled WGS sequence"/>
</dbReference>
<evidence type="ECO:0000256" key="2">
    <source>
        <dbReference type="ARBA" id="ARBA00022748"/>
    </source>
</evidence>
<dbReference type="PROSITE" id="PS00194">
    <property type="entry name" value="THIOREDOXIN_1"/>
    <property type="match status" value="1"/>
</dbReference>
<dbReference type="GO" id="GO:0016491">
    <property type="term" value="F:oxidoreductase activity"/>
    <property type="evidence" value="ECO:0007669"/>
    <property type="project" value="InterPro"/>
</dbReference>
<gene>
    <name evidence="6" type="ORF">FHW36_1011629</name>
</gene>
<dbReference type="InterPro" id="IPR013740">
    <property type="entry name" value="Redoxin"/>
</dbReference>
<keyword evidence="6" id="KW-0413">Isomerase</keyword>
<dbReference type="RefSeq" id="WP_186452336.1">
    <property type="nucleotide sequence ID" value="NZ_VIWO01000001.1"/>
</dbReference>
<dbReference type="InterPro" id="IPR017937">
    <property type="entry name" value="Thioredoxin_CS"/>
</dbReference>
<feature type="signal peptide" evidence="4">
    <location>
        <begin position="1"/>
        <end position="20"/>
    </location>
</feature>
<proteinExistence type="predicted"/>
<evidence type="ECO:0000256" key="1">
    <source>
        <dbReference type="ARBA" id="ARBA00004196"/>
    </source>
</evidence>
<protein>
    <submittedName>
        <fullName evidence="6">Thiol-disulfide isomerase/thioredoxin</fullName>
    </submittedName>
</protein>